<organism evidence="5 7">
    <name type="scientific">Rotaria socialis</name>
    <dbReference type="NCBI Taxonomy" id="392032"/>
    <lineage>
        <taxon>Eukaryota</taxon>
        <taxon>Metazoa</taxon>
        <taxon>Spiralia</taxon>
        <taxon>Gnathifera</taxon>
        <taxon>Rotifera</taxon>
        <taxon>Eurotatoria</taxon>
        <taxon>Bdelloidea</taxon>
        <taxon>Philodinida</taxon>
        <taxon>Philodinidae</taxon>
        <taxon>Rotaria</taxon>
    </lineage>
</organism>
<dbReference type="Proteomes" id="UP000663851">
    <property type="component" value="Unassembled WGS sequence"/>
</dbReference>
<dbReference type="InterPro" id="IPR013126">
    <property type="entry name" value="Hsp_70_fam"/>
</dbReference>
<dbReference type="SUPFAM" id="SSF100934">
    <property type="entry name" value="Heat shock protein 70kD (HSP70), C-terminal subdomain"/>
    <property type="match status" value="1"/>
</dbReference>
<evidence type="ECO:0000313" key="6">
    <source>
        <dbReference type="EMBL" id="CAF4160131.1"/>
    </source>
</evidence>
<evidence type="ECO:0000256" key="4">
    <source>
        <dbReference type="RuleBase" id="RU003322"/>
    </source>
</evidence>
<dbReference type="EMBL" id="CAJNYD010000403">
    <property type="protein sequence ID" value="CAF3253860.1"/>
    <property type="molecule type" value="Genomic_DNA"/>
</dbReference>
<evidence type="ECO:0000256" key="1">
    <source>
        <dbReference type="ARBA" id="ARBA00007381"/>
    </source>
</evidence>
<name>A0A817RNZ6_9BILA</name>
<dbReference type="FunFam" id="3.30.420.40:FF:000026">
    <property type="entry name" value="Heat shock protein 70"/>
    <property type="match status" value="1"/>
</dbReference>
<dbReference type="InterPro" id="IPR029047">
    <property type="entry name" value="HSP70_peptide-bd_sf"/>
</dbReference>
<dbReference type="PANTHER" id="PTHR19375">
    <property type="entry name" value="HEAT SHOCK PROTEIN 70KDA"/>
    <property type="match status" value="1"/>
</dbReference>
<dbReference type="InterPro" id="IPR043129">
    <property type="entry name" value="ATPase_NBD"/>
</dbReference>
<evidence type="ECO:0000313" key="7">
    <source>
        <dbReference type="Proteomes" id="UP000663833"/>
    </source>
</evidence>
<gene>
    <name evidence="6" type="ORF">HFQ381_LOCUS4913</name>
    <name evidence="5" type="ORF">LUA448_LOCUS4992</name>
</gene>
<dbReference type="FunFam" id="3.90.640.10:FF:000134">
    <property type="entry name" value="Heat shock cognate 71 kDa protein"/>
    <property type="match status" value="1"/>
</dbReference>
<dbReference type="Gene3D" id="3.30.30.30">
    <property type="match status" value="1"/>
</dbReference>
<dbReference type="GO" id="GO:0140662">
    <property type="term" value="F:ATP-dependent protein folding chaperone"/>
    <property type="evidence" value="ECO:0007669"/>
    <property type="project" value="InterPro"/>
</dbReference>
<keyword evidence="3 4" id="KW-0067">ATP-binding</keyword>
<dbReference type="Pfam" id="PF00012">
    <property type="entry name" value="HSP70"/>
    <property type="match status" value="2"/>
</dbReference>
<dbReference type="SUPFAM" id="SSF100920">
    <property type="entry name" value="Heat shock protein 70kD (HSP70), peptide-binding domain"/>
    <property type="match status" value="2"/>
</dbReference>
<dbReference type="FunFam" id="3.30.420.40:FF:000172">
    <property type="entry name" value="Heat shock 70 kDa protein"/>
    <property type="match status" value="1"/>
</dbReference>
<dbReference type="PROSITE" id="PS00329">
    <property type="entry name" value="HSP70_2"/>
    <property type="match status" value="1"/>
</dbReference>
<dbReference type="Gene3D" id="1.20.1270.10">
    <property type="match status" value="1"/>
</dbReference>
<dbReference type="PROSITE" id="PS01036">
    <property type="entry name" value="HSP70_3"/>
    <property type="match status" value="1"/>
</dbReference>
<comment type="similarity">
    <text evidence="1 4">Belongs to the heat shock protein 70 family.</text>
</comment>
<protein>
    <submittedName>
        <fullName evidence="5">Uncharacterized protein</fullName>
    </submittedName>
</protein>
<evidence type="ECO:0000256" key="3">
    <source>
        <dbReference type="ARBA" id="ARBA00022840"/>
    </source>
</evidence>
<proteinExistence type="inferred from homology"/>
<dbReference type="Gene3D" id="3.90.640.10">
    <property type="entry name" value="Actin, Chain A, domain 4"/>
    <property type="match status" value="1"/>
</dbReference>
<keyword evidence="2 4" id="KW-0547">Nucleotide-binding</keyword>
<dbReference type="GO" id="GO:0005524">
    <property type="term" value="F:ATP binding"/>
    <property type="evidence" value="ECO:0007669"/>
    <property type="project" value="UniProtKB-KW"/>
</dbReference>
<dbReference type="FunFam" id="3.30.30.30:FF:000001">
    <property type="entry name" value="heat shock 70 kDa protein-like"/>
    <property type="match status" value="1"/>
</dbReference>
<reference evidence="5" key="1">
    <citation type="submission" date="2021-02" db="EMBL/GenBank/DDBJ databases">
        <authorList>
            <person name="Nowell W R."/>
        </authorList>
    </citation>
    <scope>NUCLEOTIDE SEQUENCE</scope>
</reference>
<dbReference type="Proteomes" id="UP000663833">
    <property type="component" value="Unassembled WGS sequence"/>
</dbReference>
<dbReference type="Gene3D" id="2.60.34.10">
    <property type="entry name" value="Substrate Binding Domain Of DNAk, Chain A, domain 1"/>
    <property type="match status" value="1"/>
</dbReference>
<dbReference type="AlphaFoldDB" id="A0A817RNZ6"/>
<evidence type="ECO:0000313" key="5">
    <source>
        <dbReference type="EMBL" id="CAF3253860.1"/>
    </source>
</evidence>
<dbReference type="InterPro" id="IPR029048">
    <property type="entry name" value="HSP70_C_sf"/>
</dbReference>
<sequence length="643" mass="72572">MAVAVGIDLGTAYSSVAIFRNGKVEVIANEQDNRTTPSYVAFTDVQRLIGSEAKSQAAMNSKNTIFDAKRLIGRKIDDPILKNDMKYWPFKVINHNGTLKIQVQHKNETKLLTVEEISSMILTKMKDMAEAYVGKSVFDAVITVPDYFNNSQRQATKDAGTIAGLNVLRVISESTAAALAYGFDKRITNEKDVFIFDLGGGTFNVSIVSTDHGVFEVKSTAGNIHLGGEDFDVRLVDHFVREFKQQHGKDISENKRIIRRLRTACECAKLDLSSLSQASIEIESLYEDINFYSTITRVRFEDMNFDLFHSTLETVEKALRDARMDKNSIDDIILIGGSTRIPKLQQMLRDFFNGKELNRSINPDEAVACGAAIQAAILVRDESKIVPDLLLLELAPFSLGIETVGGVMTPIIRRNSSIPNRATQTVRIHTDERKQIVSVQKSTKCFPKFRKQKIHKESSFTRHFSGISIKVFEGDGAMTKDNNLLDCFELNGISSVVSGEKQIEVTFNIDVNGILTVSAVDTDSENRKEITVKNNRECLSQNEVERMIADAETYRREDKIRHGRIEAKNKIESYCFEINTVINNKVSTHNVTVFDYKKITNSIEEILAWLQTDPLPDQEHCESRLLELHQQYLPIMVRFNRNM</sequence>
<accession>A0A817RNZ6</accession>
<dbReference type="Gene3D" id="3.30.420.40">
    <property type="match status" value="2"/>
</dbReference>
<dbReference type="PRINTS" id="PR00301">
    <property type="entry name" value="HEATSHOCK70"/>
</dbReference>
<dbReference type="SUPFAM" id="SSF53067">
    <property type="entry name" value="Actin-like ATPase domain"/>
    <property type="match status" value="2"/>
</dbReference>
<comment type="caution">
    <text evidence="5">The sequence shown here is derived from an EMBL/GenBank/DDBJ whole genome shotgun (WGS) entry which is preliminary data.</text>
</comment>
<dbReference type="InterPro" id="IPR018181">
    <property type="entry name" value="Heat_shock_70_CS"/>
</dbReference>
<evidence type="ECO:0000256" key="2">
    <source>
        <dbReference type="ARBA" id="ARBA00022741"/>
    </source>
</evidence>
<dbReference type="EMBL" id="CAJOBO010000199">
    <property type="protein sequence ID" value="CAF4160131.1"/>
    <property type="molecule type" value="Genomic_DNA"/>
</dbReference>